<dbReference type="AlphaFoldDB" id="A0A1D6LKX9"/>
<dbReference type="EMBL" id="CM000782">
    <property type="protein sequence ID" value="AQK80360.1"/>
    <property type="molecule type" value="Genomic_DNA"/>
</dbReference>
<accession>A0A1D6LKX9</accession>
<evidence type="ECO:0000313" key="2">
    <source>
        <dbReference type="EMBL" id="AQK80360.1"/>
    </source>
</evidence>
<feature type="compositionally biased region" description="Pro residues" evidence="1">
    <location>
        <begin position="41"/>
        <end position="73"/>
    </location>
</feature>
<protein>
    <submittedName>
        <fullName evidence="2">Iron-sulfur assembly protein IscA chloroplastic</fullName>
    </submittedName>
</protein>
<feature type="compositionally biased region" description="Low complexity" evidence="1">
    <location>
        <begin position="74"/>
        <end position="88"/>
    </location>
</feature>
<organism evidence="2">
    <name type="scientific">Zea mays</name>
    <name type="common">Maize</name>
    <dbReference type="NCBI Taxonomy" id="4577"/>
    <lineage>
        <taxon>Eukaryota</taxon>
        <taxon>Viridiplantae</taxon>
        <taxon>Streptophyta</taxon>
        <taxon>Embryophyta</taxon>
        <taxon>Tracheophyta</taxon>
        <taxon>Spermatophyta</taxon>
        <taxon>Magnoliopsida</taxon>
        <taxon>Liliopsida</taxon>
        <taxon>Poales</taxon>
        <taxon>Poaceae</taxon>
        <taxon>PACMAD clade</taxon>
        <taxon>Panicoideae</taxon>
        <taxon>Andropogonodae</taxon>
        <taxon>Andropogoneae</taxon>
        <taxon>Tripsacinae</taxon>
        <taxon>Zea</taxon>
    </lineage>
</organism>
<proteinExistence type="predicted"/>
<reference evidence="2" key="1">
    <citation type="submission" date="2015-12" db="EMBL/GenBank/DDBJ databases">
        <title>Update maize B73 reference genome by single molecule sequencing technologies.</title>
        <authorList>
            <consortium name="Maize Genome Sequencing Project"/>
            <person name="Ware D."/>
        </authorList>
    </citation>
    <scope>NUCLEOTIDE SEQUENCE</scope>
    <source>
        <tissue evidence="2">Seedling</tissue>
    </source>
</reference>
<feature type="region of interest" description="Disordered" evidence="1">
    <location>
        <begin position="132"/>
        <end position="160"/>
    </location>
</feature>
<gene>
    <name evidence="2" type="ORF">ZEAMMB73_Zm00001d036145</name>
</gene>
<feature type="region of interest" description="Disordered" evidence="1">
    <location>
        <begin position="27"/>
        <end position="95"/>
    </location>
</feature>
<evidence type="ECO:0000256" key="1">
    <source>
        <dbReference type="SAM" id="MobiDB-lite"/>
    </source>
</evidence>
<name>A0A1D6LKX9_MAIZE</name>
<feature type="non-terminal residue" evidence="2">
    <location>
        <position position="1"/>
    </location>
</feature>
<sequence length="160" mass="17153">GADHHAPPHQIFLPVASSAGFLLSPRRLLLPPTKDTNQPWRSPPPRPAPSSVAPPAPRGPTSPFPHPPPPPRSASPAAPTAAPAERPSLSAPPRLQSVTPKAFFSCLEWSWTTATPSLVAASCSRIQTQQKPVGAANLSRLERRPRPRQPLATTRVEKYC</sequence>